<dbReference type="PANTHER" id="PTHR46277">
    <property type="entry name" value="OS03G0850700 PROTEIN"/>
    <property type="match status" value="1"/>
</dbReference>
<dbReference type="SUPFAM" id="SSF52087">
    <property type="entry name" value="CRAL/TRIO domain"/>
    <property type="match status" value="1"/>
</dbReference>
<evidence type="ECO:0000313" key="2">
    <source>
        <dbReference type="EMBL" id="EMS59983.1"/>
    </source>
</evidence>
<dbReference type="PANTHER" id="PTHR46277:SF10">
    <property type="entry name" value="CRAL-TRIO DOMAIN-CONTAINING PROTEIN"/>
    <property type="match status" value="1"/>
</dbReference>
<dbReference type="InterPro" id="IPR036865">
    <property type="entry name" value="CRAL-TRIO_dom_sf"/>
</dbReference>
<organism evidence="2">
    <name type="scientific">Triticum urartu</name>
    <name type="common">Red wild einkorn</name>
    <name type="synonym">Crithodium urartu</name>
    <dbReference type="NCBI Taxonomy" id="4572"/>
    <lineage>
        <taxon>Eukaryota</taxon>
        <taxon>Viridiplantae</taxon>
        <taxon>Streptophyta</taxon>
        <taxon>Embryophyta</taxon>
        <taxon>Tracheophyta</taxon>
        <taxon>Spermatophyta</taxon>
        <taxon>Magnoliopsida</taxon>
        <taxon>Liliopsida</taxon>
        <taxon>Poales</taxon>
        <taxon>Poaceae</taxon>
        <taxon>BOP clade</taxon>
        <taxon>Pooideae</taxon>
        <taxon>Triticodae</taxon>
        <taxon>Triticeae</taxon>
        <taxon>Triticinae</taxon>
        <taxon>Triticum</taxon>
    </lineage>
</organism>
<protein>
    <submittedName>
        <fullName evidence="2">Uncharacterized protein</fullName>
    </submittedName>
</protein>
<evidence type="ECO:0000256" key="1">
    <source>
        <dbReference type="SAM" id="MobiDB-lite"/>
    </source>
</evidence>
<dbReference type="OMA" id="FMKAWKV"/>
<feature type="region of interest" description="Disordered" evidence="1">
    <location>
        <begin position="28"/>
        <end position="64"/>
    </location>
</feature>
<dbReference type="InterPro" id="IPR001251">
    <property type="entry name" value="CRAL-TRIO_dom"/>
</dbReference>
<feature type="compositionally biased region" description="Basic and acidic residues" evidence="1">
    <location>
        <begin position="41"/>
        <end position="52"/>
    </location>
</feature>
<dbReference type="Gene3D" id="1.10.8.20">
    <property type="entry name" value="N-terminal domain of phosphatidylinositol transfer protein sec14p"/>
    <property type="match status" value="1"/>
</dbReference>
<dbReference type="EMBL" id="KD114931">
    <property type="protein sequence ID" value="EMS59983.1"/>
    <property type="molecule type" value="Genomic_DNA"/>
</dbReference>
<proteinExistence type="predicted"/>
<gene>
    <name evidence="2" type="ORF">TRIUR3_15838</name>
</gene>
<dbReference type="CDD" id="cd00170">
    <property type="entry name" value="SEC14"/>
    <property type="match status" value="1"/>
</dbReference>
<dbReference type="AlphaFoldDB" id="M7Z9W1"/>
<accession>M7Z9W1</accession>
<dbReference type="SMART" id="SM00516">
    <property type="entry name" value="SEC14"/>
    <property type="match status" value="1"/>
</dbReference>
<dbReference type="Gene3D" id="3.40.525.10">
    <property type="entry name" value="CRAL-TRIO lipid binding domain"/>
    <property type="match status" value="1"/>
</dbReference>
<dbReference type="eggNOG" id="KOG1470">
    <property type="taxonomic scope" value="Eukaryota"/>
</dbReference>
<dbReference type="PROSITE" id="PS50191">
    <property type="entry name" value="CRAL_TRIO"/>
    <property type="match status" value="1"/>
</dbReference>
<dbReference type="Pfam" id="PF00650">
    <property type="entry name" value="CRAL_TRIO"/>
    <property type="match status" value="1"/>
</dbReference>
<dbReference type="SUPFAM" id="SSF46938">
    <property type="entry name" value="CRAL/TRIO N-terminal domain"/>
    <property type="match status" value="1"/>
</dbReference>
<dbReference type="STRING" id="4572.M7Z9W1"/>
<reference evidence="2" key="1">
    <citation type="journal article" date="2013" name="Nature">
        <title>Draft genome of the wheat A-genome progenitor Triticum urartu.</title>
        <authorList>
            <person name="Ling H.Q."/>
            <person name="Zhao S."/>
            <person name="Liu D."/>
            <person name="Wang J."/>
            <person name="Sun H."/>
            <person name="Zhang C."/>
            <person name="Fan H."/>
            <person name="Li D."/>
            <person name="Dong L."/>
            <person name="Tao Y."/>
            <person name="Gao C."/>
            <person name="Wu H."/>
            <person name="Li Y."/>
            <person name="Cui Y."/>
            <person name="Guo X."/>
            <person name="Zheng S."/>
            <person name="Wang B."/>
            <person name="Yu K."/>
            <person name="Liang Q."/>
            <person name="Yang W."/>
            <person name="Lou X."/>
            <person name="Chen J."/>
            <person name="Feng M."/>
            <person name="Jian J."/>
            <person name="Zhang X."/>
            <person name="Luo G."/>
            <person name="Jiang Y."/>
            <person name="Liu J."/>
            <person name="Wang Z."/>
            <person name="Sha Y."/>
            <person name="Zhang B."/>
            <person name="Wu H."/>
            <person name="Tang D."/>
            <person name="Shen Q."/>
            <person name="Xue P."/>
            <person name="Zou S."/>
            <person name="Wang X."/>
            <person name="Liu X."/>
            <person name="Wang F."/>
            <person name="Yang Y."/>
            <person name="An X."/>
            <person name="Dong Z."/>
            <person name="Zhang K."/>
            <person name="Zhang X."/>
            <person name="Luo M.C."/>
            <person name="Dvorak J."/>
            <person name="Tong Y."/>
            <person name="Wang J."/>
            <person name="Yang H."/>
            <person name="Li Z."/>
            <person name="Wang D."/>
            <person name="Zhang A."/>
            <person name="Wang J."/>
        </authorList>
    </citation>
    <scope>NUCLEOTIDE SEQUENCE</scope>
</reference>
<dbReference type="InterPro" id="IPR036273">
    <property type="entry name" value="CRAL/TRIO_N_dom_sf"/>
</dbReference>
<name>M7Z9W1_TRIUA</name>
<sequence>MERVMSADTIFCPMRVLSGRPERQRLLRPALHKYSQSQSTSKKDGTGEERRSMASSVGGEGDAGEGEWLKVAELRAMAEAQDPHVKEVDNLTLRRFLRARGHVVGKASAMLLKFVAWRREAVPGGVMPAELVRTELSHEMTYMAGTDRARRPVMLAFPAKHFSATRDMAGFKRQEKFLCVVDLKGWGYANCDVRAYIAAIEILQSYYPERLGKALMIHVPYLFMKAWKVVQPFIDANTRDKFVFVDDKSLEETLRREMEDGQLPEMYGGKMPIVPLA</sequence>